<dbReference type="InterPro" id="IPR011463">
    <property type="entry name" value="DUF1569"/>
</dbReference>
<comment type="caution">
    <text evidence="1">The sequence shown here is derived from an EMBL/GenBank/DDBJ whole genome shotgun (WGS) entry which is preliminary data.</text>
</comment>
<dbReference type="RefSeq" id="WP_261972961.1">
    <property type="nucleotide sequence ID" value="NZ_CP103460.1"/>
</dbReference>
<evidence type="ECO:0000313" key="1">
    <source>
        <dbReference type="EMBL" id="MDN3620726.1"/>
    </source>
</evidence>
<accession>A0AAJ1VHJ1</accession>
<dbReference type="Gene3D" id="1.20.120.450">
    <property type="entry name" value="dinb family like domain"/>
    <property type="match status" value="1"/>
</dbReference>
<dbReference type="AlphaFoldDB" id="A0AAJ1VHJ1"/>
<dbReference type="SUPFAM" id="SSF109854">
    <property type="entry name" value="DinB/YfiT-like putative metalloenzymes"/>
    <property type="match status" value="1"/>
</dbReference>
<dbReference type="InterPro" id="IPR034660">
    <property type="entry name" value="DinB/YfiT-like"/>
</dbReference>
<protein>
    <submittedName>
        <fullName evidence="1">DUF1569 domain-containing protein</fullName>
    </submittedName>
</protein>
<evidence type="ECO:0000313" key="2">
    <source>
        <dbReference type="Proteomes" id="UP001228636"/>
    </source>
</evidence>
<reference evidence="1 2" key="1">
    <citation type="journal article" date="2014" name="Int. J. Syst. Evol. Microbiol.">
        <title>Complete genome sequence of Corynebacterium casei LMG S-19264T (=DSM 44701T), isolated from a smear-ripened cheese.</title>
        <authorList>
            <consortium name="US DOE Joint Genome Institute (JGI-PGF)"/>
            <person name="Walter F."/>
            <person name="Albersmeier A."/>
            <person name="Kalinowski J."/>
            <person name="Ruckert C."/>
        </authorList>
    </citation>
    <scope>NUCLEOTIDE SEQUENCE [LARGE SCALE GENOMIC DNA]</scope>
    <source>
        <strain evidence="1 2">CECT 8670</strain>
    </source>
</reference>
<dbReference type="Pfam" id="PF07606">
    <property type="entry name" value="DUF1569"/>
    <property type="match status" value="1"/>
</dbReference>
<proteinExistence type="predicted"/>
<dbReference type="EMBL" id="JAUFQH010000014">
    <property type="protein sequence ID" value="MDN3620726.1"/>
    <property type="molecule type" value="Genomic_DNA"/>
</dbReference>
<name>A0AAJ1VHJ1_9FLAO</name>
<dbReference type="Proteomes" id="UP001228636">
    <property type="component" value="Unassembled WGS sequence"/>
</dbReference>
<organism evidence="1 2">
    <name type="scientific">Polaribacter sejongensis</name>
    <dbReference type="NCBI Taxonomy" id="985043"/>
    <lineage>
        <taxon>Bacteria</taxon>
        <taxon>Pseudomonadati</taxon>
        <taxon>Bacteroidota</taxon>
        <taxon>Flavobacteriia</taxon>
        <taxon>Flavobacteriales</taxon>
        <taxon>Flavobacteriaceae</taxon>
    </lineage>
</organism>
<gene>
    <name evidence="1" type="ORF">QWY81_14770</name>
</gene>
<sequence>MKNIFEKEITNDVIKRINNLSATSKPTWGKMSVSQMLAHCAVTYEMVFTEKYPKPNAFTRWILKKVVKNIVVSEKPYAKNGRTAAQFIIADDKEFEAEKKTLVDYIIKTQELGETYFEGKESNSFGKLTAVEWNNSFYKHLDHHLTQFGV</sequence>